<dbReference type="EMBL" id="JWZT01003040">
    <property type="protein sequence ID" value="KII67901.1"/>
    <property type="molecule type" value="Genomic_DNA"/>
</dbReference>
<proteinExistence type="predicted"/>
<evidence type="ECO:0000313" key="2">
    <source>
        <dbReference type="Proteomes" id="UP000031668"/>
    </source>
</evidence>
<sequence>MVEPSRTCVVITDIKLFATLWRNSLISTKSPCTTYRVPCVVYIFPEFKLVDFNTSPGSQFAYLSNLKLCLQAFESARRSISQWYLISPQSLLFMYFFTTNAKICDL</sequence>
<evidence type="ECO:0000313" key="1">
    <source>
        <dbReference type="EMBL" id="KII67901.1"/>
    </source>
</evidence>
<dbReference type="AlphaFoldDB" id="A0A0C2ML02"/>
<dbReference type="Proteomes" id="UP000031668">
    <property type="component" value="Unassembled WGS sequence"/>
</dbReference>
<accession>A0A0C2ML02</accession>
<protein>
    <submittedName>
        <fullName evidence="1">Uncharacterized protein</fullName>
    </submittedName>
</protein>
<comment type="caution">
    <text evidence="1">The sequence shown here is derived from an EMBL/GenBank/DDBJ whole genome shotgun (WGS) entry which is preliminary data.</text>
</comment>
<name>A0A0C2ML02_THEKT</name>
<reference evidence="1 2" key="1">
    <citation type="journal article" date="2014" name="Genome Biol. Evol.">
        <title>The genome of the myxosporean Thelohanellus kitauei shows adaptations to nutrient acquisition within its fish host.</title>
        <authorList>
            <person name="Yang Y."/>
            <person name="Xiong J."/>
            <person name="Zhou Z."/>
            <person name="Huo F."/>
            <person name="Miao W."/>
            <person name="Ran C."/>
            <person name="Liu Y."/>
            <person name="Zhang J."/>
            <person name="Feng J."/>
            <person name="Wang M."/>
            <person name="Wang M."/>
            <person name="Wang L."/>
            <person name="Yao B."/>
        </authorList>
    </citation>
    <scope>NUCLEOTIDE SEQUENCE [LARGE SCALE GENOMIC DNA]</scope>
    <source>
        <strain evidence="1">Wuqing</strain>
    </source>
</reference>
<gene>
    <name evidence="1" type="ORF">RF11_01573</name>
</gene>
<keyword evidence="2" id="KW-1185">Reference proteome</keyword>
<organism evidence="1 2">
    <name type="scientific">Thelohanellus kitauei</name>
    <name type="common">Myxosporean</name>
    <dbReference type="NCBI Taxonomy" id="669202"/>
    <lineage>
        <taxon>Eukaryota</taxon>
        <taxon>Metazoa</taxon>
        <taxon>Cnidaria</taxon>
        <taxon>Myxozoa</taxon>
        <taxon>Myxosporea</taxon>
        <taxon>Bivalvulida</taxon>
        <taxon>Platysporina</taxon>
        <taxon>Myxobolidae</taxon>
        <taxon>Thelohanellus</taxon>
    </lineage>
</organism>